<dbReference type="RefSeq" id="WP_077805608.1">
    <property type="nucleotide sequence ID" value="NZ_BJXS01000016.1"/>
</dbReference>
<dbReference type="PANTHER" id="PTHR30118">
    <property type="entry name" value="HTH-TYPE TRANSCRIPTIONAL REGULATOR LEUO-RELATED"/>
    <property type="match status" value="1"/>
</dbReference>
<dbReference type="GO" id="GO:0003700">
    <property type="term" value="F:DNA-binding transcription factor activity"/>
    <property type="evidence" value="ECO:0007669"/>
    <property type="project" value="InterPro"/>
</dbReference>
<name>A0A1U9KLG9_9PROT</name>
<dbReference type="InterPro" id="IPR036390">
    <property type="entry name" value="WH_DNA-bd_sf"/>
</dbReference>
<keyword evidence="3" id="KW-0238">DNA-binding</keyword>
<comment type="similarity">
    <text evidence="1">Belongs to the LysR transcriptional regulatory family.</text>
</comment>
<dbReference type="InterPro" id="IPR036388">
    <property type="entry name" value="WH-like_DNA-bd_sf"/>
</dbReference>
<dbReference type="EMBL" id="CP014691">
    <property type="protein sequence ID" value="AQS86641.1"/>
    <property type="molecule type" value="Genomic_DNA"/>
</dbReference>
<evidence type="ECO:0000256" key="2">
    <source>
        <dbReference type="ARBA" id="ARBA00023015"/>
    </source>
</evidence>
<reference evidence="5 6" key="1">
    <citation type="submission" date="2016-03" db="EMBL/GenBank/DDBJ databases">
        <title>Acetic acid bacteria sequencing.</title>
        <authorList>
            <person name="Brandt J."/>
            <person name="Jakob F."/>
            <person name="Vogel R.F."/>
        </authorList>
    </citation>
    <scope>NUCLEOTIDE SEQUENCE [LARGE SCALE GENOMIC DNA]</scope>
    <source>
        <strain evidence="5 6">NBRC 101099</strain>
    </source>
</reference>
<dbReference type="KEGG" id="nch:A0U93_00290"/>
<keyword evidence="4" id="KW-0804">Transcription</keyword>
<dbReference type="Pfam" id="PF00126">
    <property type="entry name" value="HTH_1"/>
    <property type="match status" value="1"/>
</dbReference>
<dbReference type="SUPFAM" id="SSF53850">
    <property type="entry name" value="Periplasmic binding protein-like II"/>
    <property type="match status" value="1"/>
</dbReference>
<dbReference type="Gene3D" id="3.40.190.10">
    <property type="entry name" value="Periplasmic binding protein-like II"/>
    <property type="match status" value="2"/>
</dbReference>
<dbReference type="Proteomes" id="UP000188604">
    <property type="component" value="Chromosome"/>
</dbReference>
<accession>A0A1U9KLG9</accession>
<dbReference type="InterPro" id="IPR005119">
    <property type="entry name" value="LysR_subst-bd"/>
</dbReference>
<dbReference type="InterPro" id="IPR050389">
    <property type="entry name" value="LysR-type_TF"/>
</dbReference>
<keyword evidence="2" id="KW-0805">Transcription regulation</keyword>
<sequence>MKPIDHFNLRSFDLNLLIAFDALVSERSVTKAAHRLRIQQPAMSHTLATLRVLLADEVLVRTGAVMQPTAKAAAMAPHVGSLLRQAQGILTAEDRFDPRTEQRIFRFGFSSELEVFLMPTLAAYLQRHAPGIRLLSRGSPRGEVHTLLDTGALDIAVGCFDFGLERHCGMPLYEQSLACCFNPDLIDAGAPLTVERYLALPHVLMTLKDDIQGCLSEALMQIGEELNVVLAASDFLTALAAAAAAPVLATLPSQIAHQHAAHFGLTLRPVPLNLRIPAVSMVWSARSNRDPAAVWLRDVVATILKTDVGARPWDGA</sequence>
<dbReference type="GO" id="GO:0003677">
    <property type="term" value="F:DNA binding"/>
    <property type="evidence" value="ECO:0007669"/>
    <property type="project" value="UniProtKB-KW"/>
</dbReference>
<organism evidence="5 6">
    <name type="scientific">Neoasaia chiangmaiensis</name>
    <dbReference type="NCBI Taxonomy" id="320497"/>
    <lineage>
        <taxon>Bacteria</taxon>
        <taxon>Pseudomonadati</taxon>
        <taxon>Pseudomonadota</taxon>
        <taxon>Alphaproteobacteria</taxon>
        <taxon>Acetobacterales</taxon>
        <taxon>Acetobacteraceae</taxon>
        <taxon>Neoasaia</taxon>
    </lineage>
</organism>
<keyword evidence="6" id="KW-1185">Reference proteome</keyword>
<protein>
    <submittedName>
        <fullName evidence="5">LysR family transcriptional regulator</fullName>
    </submittedName>
</protein>
<dbReference type="InterPro" id="IPR000847">
    <property type="entry name" value="LysR_HTH_N"/>
</dbReference>
<dbReference type="AlphaFoldDB" id="A0A1U9KLG9"/>
<gene>
    <name evidence="5" type="ORF">A0U93_00290</name>
</gene>
<evidence type="ECO:0000313" key="6">
    <source>
        <dbReference type="Proteomes" id="UP000188604"/>
    </source>
</evidence>
<evidence type="ECO:0000313" key="5">
    <source>
        <dbReference type="EMBL" id="AQS86641.1"/>
    </source>
</evidence>
<dbReference type="PANTHER" id="PTHR30118:SF15">
    <property type="entry name" value="TRANSCRIPTIONAL REGULATORY PROTEIN"/>
    <property type="match status" value="1"/>
</dbReference>
<evidence type="ECO:0000256" key="1">
    <source>
        <dbReference type="ARBA" id="ARBA00009437"/>
    </source>
</evidence>
<evidence type="ECO:0000256" key="3">
    <source>
        <dbReference type="ARBA" id="ARBA00023125"/>
    </source>
</evidence>
<dbReference type="PROSITE" id="PS50931">
    <property type="entry name" value="HTH_LYSR"/>
    <property type="match status" value="1"/>
</dbReference>
<dbReference type="SUPFAM" id="SSF46785">
    <property type="entry name" value="Winged helix' DNA-binding domain"/>
    <property type="match status" value="1"/>
</dbReference>
<dbReference type="OrthoDB" id="9774011at2"/>
<evidence type="ECO:0000256" key="4">
    <source>
        <dbReference type="ARBA" id="ARBA00023163"/>
    </source>
</evidence>
<dbReference type="Pfam" id="PF03466">
    <property type="entry name" value="LysR_substrate"/>
    <property type="match status" value="1"/>
</dbReference>
<dbReference type="Gene3D" id="1.10.10.10">
    <property type="entry name" value="Winged helix-like DNA-binding domain superfamily/Winged helix DNA-binding domain"/>
    <property type="match status" value="1"/>
</dbReference>
<proteinExistence type="inferred from homology"/>